<dbReference type="Pfam" id="PF18962">
    <property type="entry name" value="Por_Secre_tail"/>
    <property type="match status" value="1"/>
</dbReference>
<proteinExistence type="predicted"/>
<evidence type="ECO:0000256" key="1">
    <source>
        <dbReference type="SAM" id="Coils"/>
    </source>
</evidence>
<evidence type="ECO:0000259" key="3">
    <source>
        <dbReference type="Pfam" id="PF18962"/>
    </source>
</evidence>
<dbReference type="InterPro" id="IPR026444">
    <property type="entry name" value="Secre_tail"/>
</dbReference>
<keyword evidence="2" id="KW-0732">Signal</keyword>
<dbReference type="RefSeq" id="WP_315999255.1">
    <property type="nucleotide sequence ID" value="NZ_JAWDJT010000010.1"/>
</dbReference>
<dbReference type="NCBIfam" id="TIGR04183">
    <property type="entry name" value="Por_Secre_tail"/>
    <property type="match status" value="1"/>
</dbReference>
<feature type="chain" id="PRO_5046315223" evidence="2">
    <location>
        <begin position="25"/>
        <end position="286"/>
    </location>
</feature>
<feature type="signal peptide" evidence="2">
    <location>
        <begin position="1"/>
        <end position="24"/>
    </location>
</feature>
<gene>
    <name evidence="4" type="ORF">ROI90_15435</name>
</gene>
<comment type="caution">
    <text evidence="4">The sequence shown here is derived from an EMBL/GenBank/DDBJ whole genome shotgun (WGS) entry which is preliminary data.</text>
</comment>
<evidence type="ECO:0000313" key="4">
    <source>
        <dbReference type="EMBL" id="MDU0371796.1"/>
    </source>
</evidence>
<evidence type="ECO:0000256" key="2">
    <source>
        <dbReference type="SAM" id="SignalP"/>
    </source>
</evidence>
<dbReference type="EMBL" id="JAWDJT010000010">
    <property type="protein sequence ID" value="MDU0371796.1"/>
    <property type="molecule type" value="Genomic_DNA"/>
</dbReference>
<protein>
    <submittedName>
        <fullName evidence="4">T9SS type A sorting domain-containing protein</fullName>
    </submittedName>
</protein>
<dbReference type="Proteomes" id="UP001250698">
    <property type="component" value="Unassembled WGS sequence"/>
</dbReference>
<organism evidence="4 5">
    <name type="scientific">Hymenobacter endophyticus</name>
    <dbReference type="NCBI Taxonomy" id="3076335"/>
    <lineage>
        <taxon>Bacteria</taxon>
        <taxon>Pseudomonadati</taxon>
        <taxon>Bacteroidota</taxon>
        <taxon>Cytophagia</taxon>
        <taxon>Cytophagales</taxon>
        <taxon>Hymenobacteraceae</taxon>
        <taxon>Hymenobacter</taxon>
    </lineage>
</organism>
<feature type="domain" description="Secretion system C-terminal sorting" evidence="3">
    <location>
        <begin position="207"/>
        <end position="284"/>
    </location>
</feature>
<reference evidence="4 5" key="1">
    <citation type="submission" date="2023-10" db="EMBL/GenBank/DDBJ databases">
        <title>Hymenobacter endophyticus sp. nov., an isolate from the leaf tissues of wheat.</title>
        <authorList>
            <person name="Dai Y."/>
        </authorList>
    </citation>
    <scope>NUCLEOTIDE SEQUENCE [LARGE SCALE GENOMIC DNA]</scope>
    <source>
        <strain evidence="4 5">ZK17L-C2</strain>
    </source>
</reference>
<accession>A0ABU3TKB2</accession>
<sequence length="286" mass="31378">MNLARLSSLALGAMLTITSLTSQAQQTGPAARPARAETRAYISRNVLPTLRIQRQKLEAQLSTSDKAQLAVFRAQLHDLRQRGRELRRTTAPGARPALTEPEQQLAQQLRTETRTLLQSVEQLARKYDADIARLAQELKPQREQWATDLQAITAQHPSPATQPRPRKNRRSDGVRRFLQPAQFLLLQPEASTPTPAAPGGNAGLGGVFPNPATAASQLEYEVTKAGPVTVELLDGRGNTLRTVTQAIKQEKGPHTLAVDVADLPTGTYFFKITTRAGAETKRFVKE</sequence>
<evidence type="ECO:0000313" key="5">
    <source>
        <dbReference type="Proteomes" id="UP001250698"/>
    </source>
</evidence>
<name>A0ABU3TKB2_9BACT</name>
<feature type="coiled-coil region" evidence="1">
    <location>
        <begin position="106"/>
        <end position="137"/>
    </location>
</feature>
<keyword evidence="5" id="KW-1185">Reference proteome</keyword>
<keyword evidence="1" id="KW-0175">Coiled coil</keyword>